<reference evidence="1 2" key="1">
    <citation type="journal article" date="2018" name="PLoS Genet.">
        <title>Population sequencing reveals clonal diversity and ancestral inbreeding in the grapevine cultivar Chardonnay.</title>
        <authorList>
            <person name="Roach M.J."/>
            <person name="Johnson D.L."/>
            <person name="Bohlmann J."/>
            <person name="van Vuuren H.J."/>
            <person name="Jones S.J."/>
            <person name="Pretorius I.S."/>
            <person name="Schmidt S.A."/>
            <person name="Borneman A.R."/>
        </authorList>
    </citation>
    <scope>NUCLEOTIDE SEQUENCE [LARGE SCALE GENOMIC DNA]</scope>
    <source>
        <strain evidence="2">cv. Chardonnay</strain>
        <tissue evidence="1">Leaf</tissue>
    </source>
</reference>
<accession>A0A438GCI0</accession>
<comment type="caution">
    <text evidence="1">The sequence shown here is derived from an EMBL/GenBank/DDBJ whole genome shotgun (WGS) entry which is preliminary data.</text>
</comment>
<dbReference type="Proteomes" id="UP000288805">
    <property type="component" value="Unassembled WGS sequence"/>
</dbReference>
<dbReference type="AlphaFoldDB" id="A0A438GCI0"/>
<protein>
    <submittedName>
        <fullName evidence="1">Uncharacterized protein</fullName>
    </submittedName>
</protein>
<evidence type="ECO:0000313" key="1">
    <source>
        <dbReference type="EMBL" id="RVW69890.1"/>
    </source>
</evidence>
<organism evidence="1 2">
    <name type="scientific">Vitis vinifera</name>
    <name type="common">Grape</name>
    <dbReference type="NCBI Taxonomy" id="29760"/>
    <lineage>
        <taxon>Eukaryota</taxon>
        <taxon>Viridiplantae</taxon>
        <taxon>Streptophyta</taxon>
        <taxon>Embryophyta</taxon>
        <taxon>Tracheophyta</taxon>
        <taxon>Spermatophyta</taxon>
        <taxon>Magnoliopsida</taxon>
        <taxon>eudicotyledons</taxon>
        <taxon>Gunneridae</taxon>
        <taxon>Pentapetalae</taxon>
        <taxon>rosids</taxon>
        <taxon>Vitales</taxon>
        <taxon>Vitaceae</taxon>
        <taxon>Viteae</taxon>
        <taxon>Vitis</taxon>
    </lineage>
</organism>
<gene>
    <name evidence="1" type="ORF">CK203_059124</name>
</gene>
<proteinExistence type="predicted"/>
<sequence length="222" mass="24793">MSLMTLYFPDKVDEHETFSEIEDMVDGVVPHDEYIDEMLAISISQIDGIVQPELASPFDLFEVSVIEVTEEIHIAPTLEFSNGDVIVVDDLFEGPISLIEGPFDFVDPPFSFDVLLRFFSRSNDVYDSSFMDLSIFKYLPISCDITISTPSSPTSHIFDIDDEIVQHDSDEDSFYVSNSSPSDQRVSPAIGDAEIVDFGTTDQPRELRIGLDLSTDEKDGLA</sequence>
<dbReference type="EMBL" id="QGNW01000479">
    <property type="protein sequence ID" value="RVW69890.1"/>
    <property type="molecule type" value="Genomic_DNA"/>
</dbReference>
<evidence type="ECO:0000313" key="2">
    <source>
        <dbReference type="Proteomes" id="UP000288805"/>
    </source>
</evidence>
<name>A0A438GCI0_VITVI</name>